<comment type="caution">
    <text evidence="1">The sequence shown here is derived from an EMBL/GenBank/DDBJ whole genome shotgun (WGS) entry which is preliminary data.</text>
</comment>
<dbReference type="Proteomes" id="UP000076858">
    <property type="component" value="Unassembled WGS sequence"/>
</dbReference>
<keyword evidence="2" id="KW-1185">Reference proteome</keyword>
<protein>
    <submittedName>
        <fullName evidence="1">Uncharacterized protein</fullName>
    </submittedName>
</protein>
<sequence length="140" mass="16166">MVRMMKELLRRSHGRACLENDELEASLNETERVVISRPLSYVAEGTDDPLPITPNQFLNNRRSNCSPPDLAANLATPEPTNTRLIEMDRFRREYVTDTCERFVTDNLLQIDKIHCKAGSERKIRIGEDVVIHNDNDKRIM</sequence>
<accession>A0A164QXX2</accession>
<proteinExistence type="predicted"/>
<evidence type="ECO:0000313" key="1">
    <source>
        <dbReference type="EMBL" id="KZS08160.1"/>
    </source>
</evidence>
<gene>
    <name evidence="1" type="ORF">APZ42_027953</name>
</gene>
<reference evidence="1 2" key="1">
    <citation type="submission" date="2016-03" db="EMBL/GenBank/DDBJ databases">
        <title>EvidentialGene: Evidence-directed Construction of Genes on Genomes.</title>
        <authorList>
            <person name="Gilbert D.G."/>
            <person name="Choi J.-H."/>
            <person name="Mockaitis K."/>
            <person name="Colbourne J."/>
            <person name="Pfrender M."/>
        </authorList>
    </citation>
    <scope>NUCLEOTIDE SEQUENCE [LARGE SCALE GENOMIC DNA]</scope>
    <source>
        <strain evidence="1 2">Xinb3</strain>
        <tissue evidence="1">Complete organism</tissue>
    </source>
</reference>
<dbReference type="EMBL" id="LRGB01002315">
    <property type="protein sequence ID" value="KZS08160.1"/>
    <property type="molecule type" value="Genomic_DNA"/>
</dbReference>
<evidence type="ECO:0000313" key="2">
    <source>
        <dbReference type="Proteomes" id="UP000076858"/>
    </source>
</evidence>
<organism evidence="1 2">
    <name type="scientific">Daphnia magna</name>
    <dbReference type="NCBI Taxonomy" id="35525"/>
    <lineage>
        <taxon>Eukaryota</taxon>
        <taxon>Metazoa</taxon>
        <taxon>Ecdysozoa</taxon>
        <taxon>Arthropoda</taxon>
        <taxon>Crustacea</taxon>
        <taxon>Branchiopoda</taxon>
        <taxon>Diplostraca</taxon>
        <taxon>Cladocera</taxon>
        <taxon>Anomopoda</taxon>
        <taxon>Daphniidae</taxon>
        <taxon>Daphnia</taxon>
    </lineage>
</organism>
<dbReference type="OrthoDB" id="8048386at2759"/>
<name>A0A164QXX2_9CRUS</name>
<dbReference type="AlphaFoldDB" id="A0A164QXX2"/>